<name>A0A9Q4KG09_9BACT</name>
<dbReference type="Proteomes" id="UP001075225">
    <property type="component" value="Unassembled WGS sequence"/>
</dbReference>
<gene>
    <name evidence="1" type="ORF">O6B32_00600</name>
</gene>
<evidence type="ECO:0000313" key="2">
    <source>
        <dbReference type="Proteomes" id="UP001075225"/>
    </source>
</evidence>
<proteinExistence type="predicted"/>
<evidence type="ECO:0000313" key="1">
    <source>
        <dbReference type="EMBL" id="MCZ6158988.1"/>
    </source>
</evidence>
<comment type="caution">
    <text evidence="1">The sequence shown here is derived from an EMBL/GenBank/DDBJ whole genome shotgun (WGS) entry which is preliminary data.</text>
</comment>
<accession>A0A9Q4KG09</accession>
<dbReference type="AlphaFoldDB" id="A0A9Q4KG09"/>
<dbReference type="RefSeq" id="WP_269484130.1">
    <property type="nucleotide sequence ID" value="NZ_JAPXGO010000001.1"/>
</dbReference>
<dbReference type="EMBL" id="JAPXGO010000001">
    <property type="protein sequence ID" value="MCZ6158988.1"/>
    <property type="molecule type" value="Genomic_DNA"/>
</dbReference>
<sequence>MIFADIKTNAMTISGDGNDILSEFVALISLLIIKSDANKEQVKEIFTGEEFWDHVGRIDKKDVKDKKMIFVDLKSKTVITKGRLDRVMDEALNAIMKIAEDGGKSAKEDLREILMSDKFWDNIECDEDEEE</sequence>
<protein>
    <submittedName>
        <fullName evidence="1">Uncharacterized protein</fullName>
    </submittedName>
</protein>
<organism evidence="1 2">
    <name type="scientific">Campylobacter ureolyticus</name>
    <dbReference type="NCBI Taxonomy" id="827"/>
    <lineage>
        <taxon>Bacteria</taxon>
        <taxon>Pseudomonadati</taxon>
        <taxon>Campylobacterota</taxon>
        <taxon>Epsilonproteobacteria</taxon>
        <taxon>Campylobacterales</taxon>
        <taxon>Campylobacteraceae</taxon>
        <taxon>Campylobacter</taxon>
    </lineage>
</organism>
<reference evidence="1" key="1">
    <citation type="submission" date="2022-12" db="EMBL/GenBank/DDBJ databases">
        <title>Species Delineation and Comparative Genomics within the Campylobacter ureolyticus Complex.</title>
        <authorList>
            <person name="Maki J."/>
            <person name="Howard M."/>
            <person name="Connelly S."/>
            <person name="Hardy D.J."/>
            <person name="Cameron A."/>
        </authorList>
    </citation>
    <scope>NUCLEOTIDE SEQUENCE</scope>
    <source>
        <strain evidence="1">URMC_787</strain>
    </source>
</reference>